<evidence type="ECO:0000256" key="2">
    <source>
        <dbReference type="ARBA" id="ARBA00022630"/>
    </source>
</evidence>
<dbReference type="InterPro" id="IPR036661">
    <property type="entry name" value="Luciferase-like_sf"/>
</dbReference>
<comment type="caution">
    <text evidence="7">The sequence shown here is derived from an EMBL/GenBank/DDBJ whole genome shotgun (WGS) entry which is preliminary data.</text>
</comment>
<evidence type="ECO:0000256" key="3">
    <source>
        <dbReference type="ARBA" id="ARBA00023002"/>
    </source>
</evidence>
<keyword evidence="2" id="KW-0285">Flavoprotein</keyword>
<dbReference type="PANTHER" id="PTHR30137">
    <property type="entry name" value="LUCIFERASE-LIKE MONOOXYGENASE"/>
    <property type="match status" value="1"/>
</dbReference>
<comment type="similarity">
    <text evidence="1">Belongs to the bacterial luciferase oxidoreductase family.</text>
</comment>
<evidence type="ECO:0000256" key="5">
    <source>
        <dbReference type="SAM" id="MobiDB-lite"/>
    </source>
</evidence>
<feature type="region of interest" description="Disordered" evidence="5">
    <location>
        <begin position="1"/>
        <end position="25"/>
    </location>
</feature>
<organism evidence="7 8">
    <name type="scientific">Streptodolium elevatio</name>
    <dbReference type="NCBI Taxonomy" id="3157996"/>
    <lineage>
        <taxon>Bacteria</taxon>
        <taxon>Bacillati</taxon>
        <taxon>Actinomycetota</taxon>
        <taxon>Actinomycetes</taxon>
        <taxon>Kitasatosporales</taxon>
        <taxon>Streptomycetaceae</taxon>
        <taxon>Streptodolium</taxon>
    </lineage>
</organism>
<dbReference type="InterPro" id="IPR011251">
    <property type="entry name" value="Luciferase-like_dom"/>
</dbReference>
<dbReference type="SUPFAM" id="SSF51679">
    <property type="entry name" value="Bacterial luciferase-like"/>
    <property type="match status" value="1"/>
</dbReference>
<dbReference type="RefSeq" id="WP_358355916.1">
    <property type="nucleotide sequence ID" value="NZ_JBEZFP010000051.1"/>
</dbReference>
<evidence type="ECO:0000256" key="4">
    <source>
        <dbReference type="ARBA" id="ARBA00023033"/>
    </source>
</evidence>
<feature type="domain" description="Luciferase-like" evidence="6">
    <location>
        <begin position="31"/>
        <end position="337"/>
    </location>
</feature>
<dbReference type="EC" id="1.-.-.-" evidence="7"/>
<dbReference type="PANTHER" id="PTHR30137:SF16">
    <property type="entry name" value="BLL0895 PROTEIN"/>
    <property type="match status" value="1"/>
</dbReference>
<protein>
    <submittedName>
        <fullName evidence="7">LLM class flavin-dependent oxidoreductase</fullName>
        <ecNumber evidence="7">1.-.-.-</ecNumber>
    </submittedName>
</protein>
<accession>A0ABV3DJC0</accession>
<dbReference type="GO" id="GO:0016491">
    <property type="term" value="F:oxidoreductase activity"/>
    <property type="evidence" value="ECO:0007669"/>
    <property type="project" value="UniProtKB-KW"/>
</dbReference>
<proteinExistence type="inferred from homology"/>
<gene>
    <name evidence="7" type="ORF">AB0C36_20310</name>
</gene>
<reference evidence="7 8" key="1">
    <citation type="submission" date="2024-06" db="EMBL/GenBank/DDBJ databases">
        <title>The Natural Products Discovery Center: Release of the First 8490 Sequenced Strains for Exploring Actinobacteria Biosynthetic Diversity.</title>
        <authorList>
            <person name="Kalkreuter E."/>
            <person name="Kautsar S.A."/>
            <person name="Yang D."/>
            <person name="Bader C.D."/>
            <person name="Teijaro C.N."/>
            <person name="Fluegel L."/>
            <person name="Davis C.M."/>
            <person name="Simpson J.R."/>
            <person name="Lauterbach L."/>
            <person name="Steele A.D."/>
            <person name="Gui C."/>
            <person name="Meng S."/>
            <person name="Li G."/>
            <person name="Viehrig K."/>
            <person name="Ye F."/>
            <person name="Su P."/>
            <person name="Kiefer A.F."/>
            <person name="Nichols A."/>
            <person name="Cepeda A.J."/>
            <person name="Yan W."/>
            <person name="Fan B."/>
            <person name="Jiang Y."/>
            <person name="Adhikari A."/>
            <person name="Zheng C.-J."/>
            <person name="Schuster L."/>
            <person name="Cowan T.M."/>
            <person name="Smanski M.J."/>
            <person name="Chevrette M.G."/>
            <person name="De Carvalho L.P.S."/>
            <person name="Shen B."/>
        </authorList>
    </citation>
    <scope>NUCLEOTIDE SEQUENCE [LARGE SCALE GENOMIC DNA]</scope>
    <source>
        <strain evidence="7 8">NPDC048946</strain>
    </source>
</reference>
<keyword evidence="4" id="KW-0503">Monooxygenase</keyword>
<dbReference type="Pfam" id="PF00296">
    <property type="entry name" value="Bac_luciferase"/>
    <property type="match status" value="1"/>
</dbReference>
<name>A0ABV3DJC0_9ACTN</name>
<dbReference type="Proteomes" id="UP001551482">
    <property type="component" value="Unassembled WGS sequence"/>
</dbReference>
<evidence type="ECO:0000259" key="6">
    <source>
        <dbReference type="Pfam" id="PF00296"/>
    </source>
</evidence>
<evidence type="ECO:0000313" key="8">
    <source>
        <dbReference type="Proteomes" id="UP001551482"/>
    </source>
</evidence>
<dbReference type="EMBL" id="JBEZFP010000051">
    <property type="protein sequence ID" value="MEU8135848.1"/>
    <property type="molecule type" value="Genomic_DNA"/>
</dbReference>
<sequence>MTDAARTTAPSAAPTGATTPADPAAPVGPTRFGAFIAPYHGIDGNPTLQIRRDLDLVARLDDLGFEEAWIGEHHSAGYETVASPEVFIAAAAERTRRIRLGTGVNSLPYHHPLVLADRIVQLDHQSQGRVMFGAGPGQLASDAFMMGIDPMKQRGMMAEALEAVVALLRGETVTRTTDWFTLDEARLHLAPYQRGGIEVACASTVSPSGSVQAGTHGLSLLSLAASDPNGFEALSGNWDIYAKTCAENGHTADRDTWRLVVPMHLADTEEEARRQAEYGVLHLVRYIEGLSGMTMPWGATAADAVRQWTTDGFPTFGVAMIGSPADAIARIEAMAEKSGGFGTLLLLDLPIADPAAKRRSYELFAEYVIPHFTGANRPRQASMAWANQNSGKFIGALRQAVEAAFTQHRDGTDPA</sequence>
<keyword evidence="8" id="KW-1185">Reference proteome</keyword>
<evidence type="ECO:0000313" key="7">
    <source>
        <dbReference type="EMBL" id="MEU8135848.1"/>
    </source>
</evidence>
<dbReference type="Gene3D" id="3.20.20.30">
    <property type="entry name" value="Luciferase-like domain"/>
    <property type="match status" value="1"/>
</dbReference>
<evidence type="ECO:0000256" key="1">
    <source>
        <dbReference type="ARBA" id="ARBA00010426"/>
    </source>
</evidence>
<keyword evidence="3 7" id="KW-0560">Oxidoreductase</keyword>
<dbReference type="InterPro" id="IPR050766">
    <property type="entry name" value="Bact_Lucif_Oxidored"/>
</dbReference>